<keyword evidence="4" id="KW-1185">Reference proteome</keyword>
<dbReference type="GO" id="GO:0005509">
    <property type="term" value="F:calcium ion binding"/>
    <property type="evidence" value="ECO:0007669"/>
    <property type="project" value="UniProtKB-UniRule"/>
</dbReference>
<comment type="caution">
    <text evidence="3">The sequence shown here is derived from an EMBL/GenBank/DDBJ whole genome shotgun (WGS) entry which is preliminary data.</text>
</comment>
<dbReference type="AlphaFoldDB" id="A0AAV4SNS0"/>
<dbReference type="PROSITE" id="PS50268">
    <property type="entry name" value="CADHERIN_2"/>
    <property type="match status" value="1"/>
</dbReference>
<dbReference type="Proteomes" id="UP001054945">
    <property type="component" value="Unassembled WGS sequence"/>
</dbReference>
<evidence type="ECO:0000313" key="4">
    <source>
        <dbReference type="Proteomes" id="UP001054945"/>
    </source>
</evidence>
<evidence type="ECO:0000313" key="3">
    <source>
        <dbReference type="EMBL" id="GIY34022.1"/>
    </source>
</evidence>
<dbReference type="CDD" id="cd11304">
    <property type="entry name" value="Cadherin_repeat"/>
    <property type="match status" value="1"/>
</dbReference>
<protein>
    <submittedName>
        <fullName evidence="3">Protocadherin Fat 4</fullName>
    </submittedName>
</protein>
<dbReference type="EMBL" id="BPLR01009713">
    <property type="protein sequence ID" value="GIY34022.1"/>
    <property type="molecule type" value="Genomic_DNA"/>
</dbReference>
<evidence type="ECO:0000256" key="1">
    <source>
        <dbReference type="PROSITE-ProRule" id="PRU00043"/>
    </source>
</evidence>
<dbReference type="InterPro" id="IPR015919">
    <property type="entry name" value="Cadherin-like_sf"/>
</dbReference>
<dbReference type="InterPro" id="IPR002126">
    <property type="entry name" value="Cadherin-like_dom"/>
</dbReference>
<organism evidence="3 4">
    <name type="scientific">Caerostris extrusa</name>
    <name type="common">Bark spider</name>
    <name type="synonym">Caerostris bankana</name>
    <dbReference type="NCBI Taxonomy" id="172846"/>
    <lineage>
        <taxon>Eukaryota</taxon>
        <taxon>Metazoa</taxon>
        <taxon>Ecdysozoa</taxon>
        <taxon>Arthropoda</taxon>
        <taxon>Chelicerata</taxon>
        <taxon>Arachnida</taxon>
        <taxon>Araneae</taxon>
        <taxon>Araneomorphae</taxon>
        <taxon>Entelegynae</taxon>
        <taxon>Araneoidea</taxon>
        <taxon>Araneidae</taxon>
        <taxon>Caerostris</taxon>
    </lineage>
</organism>
<feature type="domain" description="Cadherin" evidence="2">
    <location>
        <begin position="37"/>
        <end position="92"/>
    </location>
</feature>
<sequence length="147" mass="16629">MTRTLFLQKEVYKTHVLEAAAITGARIRVKLSLDPPIHAYDQDVGVNAPLRYSIIQGNEKGLFEMHDQMADLYLVKEVDRESLKSPILTLHIQHETMIPQICHDPPPNGAATNPSLIHFWPSEESSLSLDAIQNHKSTAHLSFEPRR</sequence>
<dbReference type="GO" id="GO:0016020">
    <property type="term" value="C:membrane"/>
    <property type="evidence" value="ECO:0007669"/>
    <property type="project" value="InterPro"/>
</dbReference>
<reference evidence="3 4" key="1">
    <citation type="submission" date="2021-06" db="EMBL/GenBank/DDBJ databases">
        <title>Caerostris extrusa draft genome.</title>
        <authorList>
            <person name="Kono N."/>
            <person name="Arakawa K."/>
        </authorList>
    </citation>
    <scope>NUCLEOTIDE SEQUENCE [LARGE SCALE GENOMIC DNA]</scope>
</reference>
<proteinExistence type="predicted"/>
<gene>
    <name evidence="3" type="primary">FAT4</name>
    <name evidence="3" type="ORF">CEXT_518181</name>
</gene>
<dbReference type="GO" id="GO:0007156">
    <property type="term" value="P:homophilic cell adhesion via plasma membrane adhesion molecules"/>
    <property type="evidence" value="ECO:0007669"/>
    <property type="project" value="InterPro"/>
</dbReference>
<dbReference type="Gene3D" id="2.60.40.60">
    <property type="entry name" value="Cadherins"/>
    <property type="match status" value="1"/>
</dbReference>
<accession>A0AAV4SNS0</accession>
<keyword evidence="1" id="KW-0106">Calcium</keyword>
<dbReference type="SUPFAM" id="SSF49313">
    <property type="entry name" value="Cadherin-like"/>
    <property type="match status" value="1"/>
</dbReference>
<dbReference type="Pfam" id="PF00028">
    <property type="entry name" value="Cadherin"/>
    <property type="match status" value="1"/>
</dbReference>
<name>A0AAV4SNS0_CAEEX</name>
<evidence type="ECO:0000259" key="2">
    <source>
        <dbReference type="PROSITE" id="PS50268"/>
    </source>
</evidence>